<protein>
    <submittedName>
        <fullName evidence="1">Uncharacterized protein</fullName>
    </submittedName>
</protein>
<evidence type="ECO:0000313" key="2">
    <source>
        <dbReference type="Proteomes" id="UP001177021"/>
    </source>
</evidence>
<reference evidence="1" key="1">
    <citation type="submission" date="2023-10" db="EMBL/GenBank/DDBJ databases">
        <authorList>
            <person name="Rodriguez Cubillos JULIANA M."/>
            <person name="De Vega J."/>
        </authorList>
    </citation>
    <scope>NUCLEOTIDE SEQUENCE</scope>
</reference>
<gene>
    <name evidence="1" type="ORF">MILVUS5_LOCUS947</name>
</gene>
<dbReference type="EMBL" id="CASHSV030000001">
    <property type="protein sequence ID" value="CAJ2628816.1"/>
    <property type="molecule type" value="Genomic_DNA"/>
</dbReference>
<dbReference type="Proteomes" id="UP001177021">
    <property type="component" value="Unassembled WGS sequence"/>
</dbReference>
<accession>A0ACB0I9U9</accession>
<sequence length="70" mass="8024">MVVNTELFWVGQISACLSPLTVLESMELVTSRVQLYNYYYYTSVVLLNYITIVCVSIKFLTVCTCQILTQ</sequence>
<evidence type="ECO:0000313" key="1">
    <source>
        <dbReference type="EMBL" id="CAJ2628816.1"/>
    </source>
</evidence>
<proteinExistence type="predicted"/>
<comment type="caution">
    <text evidence="1">The sequence shown here is derived from an EMBL/GenBank/DDBJ whole genome shotgun (WGS) entry which is preliminary data.</text>
</comment>
<organism evidence="1 2">
    <name type="scientific">Trifolium pratense</name>
    <name type="common">Red clover</name>
    <dbReference type="NCBI Taxonomy" id="57577"/>
    <lineage>
        <taxon>Eukaryota</taxon>
        <taxon>Viridiplantae</taxon>
        <taxon>Streptophyta</taxon>
        <taxon>Embryophyta</taxon>
        <taxon>Tracheophyta</taxon>
        <taxon>Spermatophyta</taxon>
        <taxon>Magnoliopsida</taxon>
        <taxon>eudicotyledons</taxon>
        <taxon>Gunneridae</taxon>
        <taxon>Pentapetalae</taxon>
        <taxon>rosids</taxon>
        <taxon>fabids</taxon>
        <taxon>Fabales</taxon>
        <taxon>Fabaceae</taxon>
        <taxon>Papilionoideae</taxon>
        <taxon>50 kb inversion clade</taxon>
        <taxon>NPAAA clade</taxon>
        <taxon>Hologalegina</taxon>
        <taxon>IRL clade</taxon>
        <taxon>Trifolieae</taxon>
        <taxon>Trifolium</taxon>
    </lineage>
</organism>
<keyword evidence="2" id="KW-1185">Reference proteome</keyword>
<name>A0ACB0I9U9_TRIPR</name>